<dbReference type="Proteomes" id="UP001152888">
    <property type="component" value="Unassembled WGS sequence"/>
</dbReference>
<reference evidence="7" key="1">
    <citation type="submission" date="2022-03" db="EMBL/GenBank/DDBJ databases">
        <authorList>
            <person name="Sayadi A."/>
        </authorList>
    </citation>
    <scope>NUCLEOTIDE SEQUENCE</scope>
</reference>
<evidence type="ECO:0000256" key="2">
    <source>
        <dbReference type="ARBA" id="ARBA00022723"/>
    </source>
</evidence>
<evidence type="ECO:0000256" key="3">
    <source>
        <dbReference type="ARBA" id="ARBA00022771"/>
    </source>
</evidence>
<evidence type="ECO:0000256" key="1">
    <source>
        <dbReference type="ARBA" id="ARBA00005690"/>
    </source>
</evidence>
<evidence type="ECO:0000256" key="5">
    <source>
        <dbReference type="ARBA" id="ARBA00023125"/>
    </source>
</evidence>
<comment type="similarity">
    <text evidence="1">Belongs to the replication factor A protein 1 family.</text>
</comment>
<dbReference type="InterPro" id="IPR047192">
    <property type="entry name" value="Euk_RPA1_DBD_C"/>
</dbReference>
<dbReference type="AlphaFoldDB" id="A0A9P0LGQ4"/>
<dbReference type="CDD" id="cd04476">
    <property type="entry name" value="RPA1_DBD_C"/>
    <property type="match status" value="1"/>
</dbReference>
<accession>A0A9P0LGQ4</accession>
<keyword evidence="3" id="KW-0863">Zinc-finger</keyword>
<dbReference type="SUPFAM" id="SSF50249">
    <property type="entry name" value="Nucleic acid-binding proteins"/>
    <property type="match status" value="1"/>
</dbReference>
<feature type="domain" description="Replication factor A C-terminal" evidence="6">
    <location>
        <begin position="27"/>
        <end position="172"/>
    </location>
</feature>
<evidence type="ECO:0000313" key="8">
    <source>
        <dbReference type="Proteomes" id="UP001152888"/>
    </source>
</evidence>
<keyword evidence="8" id="KW-1185">Reference proteome</keyword>
<dbReference type="OrthoDB" id="1751331at2759"/>
<protein>
    <recommendedName>
        <fullName evidence="6">Replication factor A C-terminal domain-containing protein</fullName>
    </recommendedName>
</protein>
<dbReference type="FunFam" id="2.40.50.140:FF:000090">
    <property type="entry name" value="Replication protein A subunit"/>
    <property type="match status" value="1"/>
</dbReference>
<gene>
    <name evidence="7" type="ORF">ACAOBT_LOCUS21053</name>
</gene>
<dbReference type="EMBL" id="CAKOFQ010007154">
    <property type="protein sequence ID" value="CAH1992743.1"/>
    <property type="molecule type" value="Genomic_DNA"/>
</dbReference>
<organism evidence="7 8">
    <name type="scientific">Acanthoscelides obtectus</name>
    <name type="common">Bean weevil</name>
    <name type="synonym">Bruchus obtectus</name>
    <dbReference type="NCBI Taxonomy" id="200917"/>
    <lineage>
        <taxon>Eukaryota</taxon>
        <taxon>Metazoa</taxon>
        <taxon>Ecdysozoa</taxon>
        <taxon>Arthropoda</taxon>
        <taxon>Hexapoda</taxon>
        <taxon>Insecta</taxon>
        <taxon>Pterygota</taxon>
        <taxon>Neoptera</taxon>
        <taxon>Endopterygota</taxon>
        <taxon>Coleoptera</taxon>
        <taxon>Polyphaga</taxon>
        <taxon>Cucujiformia</taxon>
        <taxon>Chrysomeloidea</taxon>
        <taxon>Chrysomelidae</taxon>
        <taxon>Bruchinae</taxon>
        <taxon>Bruchini</taxon>
        <taxon>Acanthoscelides</taxon>
    </lineage>
</organism>
<dbReference type="Pfam" id="PF08646">
    <property type="entry name" value="Rep_fac-A_C"/>
    <property type="match status" value="1"/>
</dbReference>
<dbReference type="Gene3D" id="2.40.50.140">
    <property type="entry name" value="Nucleic acid-binding proteins"/>
    <property type="match status" value="1"/>
</dbReference>
<dbReference type="GO" id="GO:0008270">
    <property type="term" value="F:zinc ion binding"/>
    <property type="evidence" value="ECO:0007669"/>
    <property type="project" value="UniProtKB-KW"/>
</dbReference>
<proteinExistence type="inferred from homology"/>
<keyword evidence="2" id="KW-0479">Metal-binding</keyword>
<keyword evidence="5" id="KW-0238">DNA-binding</keyword>
<dbReference type="InterPro" id="IPR012340">
    <property type="entry name" value="NA-bd_OB-fold"/>
</dbReference>
<keyword evidence="4" id="KW-0862">Zinc</keyword>
<comment type="caution">
    <text evidence="7">The sequence shown here is derived from an EMBL/GenBank/DDBJ whole genome shotgun (WGS) entry which is preliminary data.</text>
</comment>
<evidence type="ECO:0000313" key="7">
    <source>
        <dbReference type="EMBL" id="CAH1992743.1"/>
    </source>
</evidence>
<sequence>MGSLNTPWISFKEVHDRNFGNAEKGDYYQVMGTILMFRHENAWYKACPTETCNKKVVDLENGMYRCEKCNREFPNFKYRLLASMNVGDWSGNQWISMFSSEVEKVFGMTAEEVGQQIEQNPEAISIIADKTHFKQFIMKCRAKVETYNDEARLKTVCIKVDPINYKEYNAHLMERIDQLLS</sequence>
<dbReference type="GO" id="GO:0003677">
    <property type="term" value="F:DNA binding"/>
    <property type="evidence" value="ECO:0007669"/>
    <property type="project" value="UniProtKB-KW"/>
</dbReference>
<dbReference type="InterPro" id="IPR013955">
    <property type="entry name" value="Rep_factor-A_C"/>
</dbReference>
<evidence type="ECO:0000256" key="4">
    <source>
        <dbReference type="ARBA" id="ARBA00022833"/>
    </source>
</evidence>
<name>A0A9P0LGQ4_ACAOB</name>
<evidence type="ECO:0000259" key="6">
    <source>
        <dbReference type="Pfam" id="PF08646"/>
    </source>
</evidence>